<evidence type="ECO:0000256" key="4">
    <source>
        <dbReference type="ARBA" id="ARBA00022989"/>
    </source>
</evidence>
<dbReference type="SUPFAM" id="SSF103473">
    <property type="entry name" value="MFS general substrate transporter"/>
    <property type="match status" value="1"/>
</dbReference>
<feature type="transmembrane region" description="Helical" evidence="6">
    <location>
        <begin position="279"/>
        <end position="298"/>
    </location>
</feature>
<dbReference type="PROSITE" id="PS50850">
    <property type="entry name" value="MFS"/>
    <property type="match status" value="1"/>
</dbReference>
<feature type="transmembrane region" description="Helical" evidence="6">
    <location>
        <begin position="103"/>
        <end position="126"/>
    </location>
</feature>
<evidence type="ECO:0000259" key="7">
    <source>
        <dbReference type="PROSITE" id="PS50850"/>
    </source>
</evidence>
<protein>
    <submittedName>
        <fullName evidence="8">MFS transporter</fullName>
    </submittedName>
</protein>
<dbReference type="Proteomes" id="UP001596039">
    <property type="component" value="Unassembled WGS sequence"/>
</dbReference>
<evidence type="ECO:0000313" key="9">
    <source>
        <dbReference type="Proteomes" id="UP001596039"/>
    </source>
</evidence>
<accession>A0ABW0NR86</accession>
<organism evidence="8 9">
    <name type="scientific">Lysinimonas soli</name>
    <dbReference type="NCBI Taxonomy" id="1074233"/>
    <lineage>
        <taxon>Bacteria</taxon>
        <taxon>Bacillati</taxon>
        <taxon>Actinomycetota</taxon>
        <taxon>Actinomycetes</taxon>
        <taxon>Micrococcales</taxon>
        <taxon>Microbacteriaceae</taxon>
        <taxon>Lysinimonas</taxon>
    </lineage>
</organism>
<feature type="transmembrane region" description="Helical" evidence="6">
    <location>
        <begin position="51"/>
        <end position="72"/>
    </location>
</feature>
<keyword evidence="9" id="KW-1185">Reference proteome</keyword>
<keyword evidence="3 6" id="KW-0812">Transmembrane</keyword>
<dbReference type="InterPro" id="IPR036259">
    <property type="entry name" value="MFS_trans_sf"/>
</dbReference>
<feature type="transmembrane region" description="Helical" evidence="6">
    <location>
        <begin position="336"/>
        <end position="358"/>
    </location>
</feature>
<dbReference type="InterPro" id="IPR050189">
    <property type="entry name" value="MFS_Efflux_Transporters"/>
</dbReference>
<sequence length="403" mass="42064">MSAEGSDSRFPLFRLLVITGAIFVAVSSEFLPTGLLPDIAAELHVSESRVGLLVTIFALTVVVSTAPLTALTHRFPRKWLMVTMLGVFAVANFLAAISPSYEFLAGARVLGGLAHGLFWSVTGPYASRIVPQRQLSRALAVTNAGGTAAFILGVPFGTALGHALGWRLAFAVMGGVVLVFLLLVVLALPHVSHLVTLKTGEIALPLRQDRTVPAVVIVSVTILLLAVGQNAYYTYIVPWATQVGGIPAGDVSALLFGYGAAGAFGLLIAGLLGDRFPRGALLILALSVAVTVAALGIFGAASPVIVVIGMIAWSVAFGGIPSLLQGRMMHSASLRLRDTAAAWTTISFNVAIGGGAFLGGLLLDGFGIRVLPWVEVAFVLAGMLFVVLSDRRRMGLLPLHVGR</sequence>
<dbReference type="InterPro" id="IPR011701">
    <property type="entry name" value="MFS"/>
</dbReference>
<evidence type="ECO:0000313" key="8">
    <source>
        <dbReference type="EMBL" id="MFC5503060.1"/>
    </source>
</evidence>
<feature type="domain" description="Major facilitator superfamily (MFS) profile" evidence="7">
    <location>
        <begin position="13"/>
        <end position="394"/>
    </location>
</feature>
<feature type="transmembrane region" description="Helical" evidence="6">
    <location>
        <begin position="168"/>
        <end position="191"/>
    </location>
</feature>
<keyword evidence="5 6" id="KW-0472">Membrane</keyword>
<evidence type="ECO:0000256" key="2">
    <source>
        <dbReference type="ARBA" id="ARBA00022475"/>
    </source>
</evidence>
<feature type="transmembrane region" description="Helical" evidence="6">
    <location>
        <begin position="12"/>
        <end position="31"/>
    </location>
</feature>
<keyword evidence="4 6" id="KW-1133">Transmembrane helix</keyword>
<dbReference type="RefSeq" id="WP_386740773.1">
    <property type="nucleotide sequence ID" value="NZ_JBHSMG010000003.1"/>
</dbReference>
<dbReference type="InterPro" id="IPR020846">
    <property type="entry name" value="MFS_dom"/>
</dbReference>
<comment type="caution">
    <text evidence="8">The sequence shown here is derived from an EMBL/GenBank/DDBJ whole genome shotgun (WGS) entry which is preliminary data.</text>
</comment>
<dbReference type="EMBL" id="JBHSMG010000003">
    <property type="protein sequence ID" value="MFC5503060.1"/>
    <property type="molecule type" value="Genomic_DNA"/>
</dbReference>
<feature type="transmembrane region" description="Helical" evidence="6">
    <location>
        <begin position="79"/>
        <end position="97"/>
    </location>
</feature>
<gene>
    <name evidence="8" type="ORF">ACFPJ4_12495</name>
</gene>
<dbReference type="CDD" id="cd17324">
    <property type="entry name" value="MFS_NepI_like"/>
    <property type="match status" value="1"/>
</dbReference>
<dbReference type="Gene3D" id="1.20.1250.20">
    <property type="entry name" value="MFS general substrate transporter like domains"/>
    <property type="match status" value="1"/>
</dbReference>
<reference evidence="9" key="1">
    <citation type="journal article" date="2019" name="Int. J. Syst. Evol. Microbiol.">
        <title>The Global Catalogue of Microorganisms (GCM) 10K type strain sequencing project: providing services to taxonomists for standard genome sequencing and annotation.</title>
        <authorList>
            <consortium name="The Broad Institute Genomics Platform"/>
            <consortium name="The Broad Institute Genome Sequencing Center for Infectious Disease"/>
            <person name="Wu L."/>
            <person name="Ma J."/>
        </authorList>
    </citation>
    <scope>NUCLEOTIDE SEQUENCE [LARGE SCALE GENOMIC DNA]</scope>
    <source>
        <strain evidence="9">CGMCC 4.6997</strain>
    </source>
</reference>
<feature type="transmembrane region" description="Helical" evidence="6">
    <location>
        <begin position="253"/>
        <end position="272"/>
    </location>
</feature>
<feature type="transmembrane region" description="Helical" evidence="6">
    <location>
        <begin position="212"/>
        <end position="233"/>
    </location>
</feature>
<evidence type="ECO:0000256" key="1">
    <source>
        <dbReference type="ARBA" id="ARBA00004651"/>
    </source>
</evidence>
<dbReference type="Pfam" id="PF07690">
    <property type="entry name" value="MFS_1"/>
    <property type="match status" value="1"/>
</dbReference>
<dbReference type="PANTHER" id="PTHR43124">
    <property type="entry name" value="PURINE EFFLUX PUMP PBUE"/>
    <property type="match status" value="1"/>
</dbReference>
<feature type="transmembrane region" description="Helical" evidence="6">
    <location>
        <begin position="304"/>
        <end position="324"/>
    </location>
</feature>
<evidence type="ECO:0000256" key="6">
    <source>
        <dbReference type="SAM" id="Phobius"/>
    </source>
</evidence>
<dbReference type="PANTHER" id="PTHR43124:SF3">
    <property type="entry name" value="CHLORAMPHENICOL EFFLUX PUMP RV0191"/>
    <property type="match status" value="1"/>
</dbReference>
<feature type="transmembrane region" description="Helical" evidence="6">
    <location>
        <begin position="138"/>
        <end position="156"/>
    </location>
</feature>
<proteinExistence type="predicted"/>
<evidence type="ECO:0000256" key="5">
    <source>
        <dbReference type="ARBA" id="ARBA00023136"/>
    </source>
</evidence>
<comment type="subcellular location">
    <subcellularLocation>
        <location evidence="1">Cell membrane</location>
        <topology evidence="1">Multi-pass membrane protein</topology>
    </subcellularLocation>
</comment>
<evidence type="ECO:0000256" key="3">
    <source>
        <dbReference type="ARBA" id="ARBA00022692"/>
    </source>
</evidence>
<name>A0ABW0NR86_9MICO</name>
<feature type="transmembrane region" description="Helical" evidence="6">
    <location>
        <begin position="370"/>
        <end position="388"/>
    </location>
</feature>
<keyword evidence="2" id="KW-1003">Cell membrane</keyword>